<sequence>MRRCWDSDPSNRPSAIEIHKLIKSFCKFYISYKMGGSNEVEIKNQIKEAENYRKLYHSLKKNKQHPQAIYTSRLLNPYTAELQEYDNSECLDCEIIY</sequence>
<evidence type="ECO:0008006" key="3">
    <source>
        <dbReference type="Google" id="ProtNLM"/>
    </source>
</evidence>
<organism evidence="1 2">
    <name type="scientific">Rhizophagus irregularis</name>
    <dbReference type="NCBI Taxonomy" id="588596"/>
    <lineage>
        <taxon>Eukaryota</taxon>
        <taxon>Fungi</taxon>
        <taxon>Fungi incertae sedis</taxon>
        <taxon>Mucoromycota</taxon>
        <taxon>Glomeromycotina</taxon>
        <taxon>Glomeromycetes</taxon>
        <taxon>Glomerales</taxon>
        <taxon>Glomeraceae</taxon>
        <taxon>Rhizophagus</taxon>
    </lineage>
</organism>
<gene>
    <name evidence="1" type="ORF">CHRIB12_LOCUS9775</name>
</gene>
<proteinExistence type="predicted"/>
<name>A0A916E930_9GLOM</name>
<dbReference type="AlphaFoldDB" id="A0A916E930"/>
<dbReference type="Proteomes" id="UP000684084">
    <property type="component" value="Unassembled WGS sequence"/>
</dbReference>
<protein>
    <recommendedName>
        <fullName evidence="3">Serine-threonine/tyrosine-protein kinase catalytic domain-containing protein</fullName>
    </recommendedName>
</protein>
<dbReference type="OrthoDB" id="2425366at2759"/>
<evidence type="ECO:0000313" key="1">
    <source>
        <dbReference type="EMBL" id="CAB5364020.1"/>
    </source>
</evidence>
<reference evidence="1" key="1">
    <citation type="submission" date="2020-05" db="EMBL/GenBank/DDBJ databases">
        <authorList>
            <person name="Rincon C."/>
            <person name="Sanders R I."/>
            <person name="Robbins C."/>
            <person name="Chaturvedi A."/>
        </authorList>
    </citation>
    <scope>NUCLEOTIDE SEQUENCE</scope>
    <source>
        <strain evidence="1">CHB12</strain>
    </source>
</reference>
<comment type="caution">
    <text evidence="1">The sequence shown here is derived from an EMBL/GenBank/DDBJ whole genome shotgun (WGS) entry which is preliminary data.</text>
</comment>
<evidence type="ECO:0000313" key="2">
    <source>
        <dbReference type="Proteomes" id="UP000684084"/>
    </source>
</evidence>
<dbReference type="EMBL" id="CAGKOT010000019">
    <property type="protein sequence ID" value="CAB5364020.1"/>
    <property type="molecule type" value="Genomic_DNA"/>
</dbReference>
<accession>A0A916E930</accession>